<organism evidence="2">
    <name type="scientific">uncultured Frankineae bacterium</name>
    <dbReference type="NCBI Taxonomy" id="437475"/>
    <lineage>
        <taxon>Bacteria</taxon>
        <taxon>Bacillati</taxon>
        <taxon>Actinomycetota</taxon>
        <taxon>Actinomycetes</taxon>
        <taxon>Frankiales</taxon>
        <taxon>environmental samples</taxon>
    </lineage>
</organism>
<proteinExistence type="predicted"/>
<feature type="non-terminal residue" evidence="2">
    <location>
        <position position="300"/>
    </location>
</feature>
<feature type="compositionally biased region" description="Low complexity" evidence="1">
    <location>
        <begin position="28"/>
        <end position="42"/>
    </location>
</feature>
<feature type="compositionally biased region" description="Basic and acidic residues" evidence="1">
    <location>
        <begin position="265"/>
        <end position="282"/>
    </location>
</feature>
<evidence type="ECO:0000313" key="2">
    <source>
        <dbReference type="EMBL" id="CAA9305507.1"/>
    </source>
</evidence>
<dbReference type="AlphaFoldDB" id="A0A6J4KGP1"/>
<accession>A0A6J4KGP1</accession>
<feature type="compositionally biased region" description="Low complexity" evidence="1">
    <location>
        <begin position="1"/>
        <end position="10"/>
    </location>
</feature>
<name>A0A6J4KGP1_9ACTN</name>
<feature type="compositionally biased region" description="Basic residues" evidence="1">
    <location>
        <begin position="118"/>
        <end position="153"/>
    </location>
</feature>
<protein>
    <submittedName>
        <fullName evidence="2">Indigoidine synthase A-like protein, uncharacterized enzyme involved in pigment biosynthesis</fullName>
    </submittedName>
</protein>
<feature type="compositionally biased region" description="Low complexity" evidence="1">
    <location>
        <begin position="176"/>
        <end position="196"/>
    </location>
</feature>
<feature type="region of interest" description="Disordered" evidence="1">
    <location>
        <begin position="1"/>
        <end position="300"/>
    </location>
</feature>
<sequence>DRAVPAGVAGARRRDARGGAGVDDLLDPGPAGPAQRRGAAPVHGRRRGRRRRTGRDRRPGRPLAGRAARRRAGAGAVRHAQGRRARPRRGGGAVVGRRRDDGVGERRPRRAGRDPGLRHRRHRRGAPGRRAERRRVGRPRRARLPPGGHRLRRREVVPRPRAHAGGAGELGGAGAGVALPRLPGLLRALERPAGAPRRADRRGGGSGPAPALPAADGGAADGAHPGGRRARPGPPRRRAADRPGAGRRCRHHRRGGHAVRPGTGRPRDRGRQRPGEPGAGREQRRRGRAGGPRPGGSPCL</sequence>
<reference evidence="2" key="1">
    <citation type="submission" date="2020-02" db="EMBL/GenBank/DDBJ databases">
        <authorList>
            <person name="Meier V. D."/>
        </authorList>
    </citation>
    <scope>NUCLEOTIDE SEQUENCE</scope>
    <source>
        <strain evidence="2">AVDCRST_MAG07</strain>
    </source>
</reference>
<evidence type="ECO:0000256" key="1">
    <source>
        <dbReference type="SAM" id="MobiDB-lite"/>
    </source>
</evidence>
<feature type="non-terminal residue" evidence="2">
    <location>
        <position position="1"/>
    </location>
</feature>
<feature type="compositionally biased region" description="Low complexity" evidence="1">
    <location>
        <begin position="208"/>
        <end position="223"/>
    </location>
</feature>
<feature type="compositionally biased region" description="Basic and acidic residues" evidence="1">
    <location>
        <begin position="97"/>
        <end position="117"/>
    </location>
</feature>
<gene>
    <name evidence="2" type="ORF">AVDCRST_MAG07-54</name>
</gene>
<dbReference type="EMBL" id="CADCUB010000007">
    <property type="protein sequence ID" value="CAA9305507.1"/>
    <property type="molecule type" value="Genomic_DNA"/>
</dbReference>
<feature type="compositionally biased region" description="Basic residues" evidence="1">
    <location>
        <begin position="80"/>
        <end position="89"/>
    </location>
</feature>
<feature type="compositionally biased region" description="Gly residues" evidence="1">
    <location>
        <begin position="165"/>
        <end position="175"/>
    </location>
</feature>
<feature type="compositionally biased region" description="Basic residues" evidence="1">
    <location>
        <begin position="226"/>
        <end position="257"/>
    </location>
</feature>
<feature type="compositionally biased region" description="Basic residues" evidence="1">
    <location>
        <begin position="43"/>
        <end position="60"/>
    </location>
</feature>